<evidence type="ECO:0000313" key="3">
    <source>
        <dbReference type="Proteomes" id="UP000554482"/>
    </source>
</evidence>
<organism evidence="2 3">
    <name type="scientific">Thalictrum thalictroides</name>
    <name type="common">Rue-anemone</name>
    <name type="synonym">Anemone thalictroides</name>
    <dbReference type="NCBI Taxonomy" id="46969"/>
    <lineage>
        <taxon>Eukaryota</taxon>
        <taxon>Viridiplantae</taxon>
        <taxon>Streptophyta</taxon>
        <taxon>Embryophyta</taxon>
        <taxon>Tracheophyta</taxon>
        <taxon>Spermatophyta</taxon>
        <taxon>Magnoliopsida</taxon>
        <taxon>Ranunculales</taxon>
        <taxon>Ranunculaceae</taxon>
        <taxon>Thalictroideae</taxon>
        <taxon>Thalictrum</taxon>
    </lineage>
</organism>
<feature type="region of interest" description="Disordered" evidence="1">
    <location>
        <begin position="1"/>
        <end position="83"/>
    </location>
</feature>
<feature type="compositionally biased region" description="Basic and acidic residues" evidence="1">
    <location>
        <begin position="39"/>
        <end position="51"/>
    </location>
</feature>
<gene>
    <name evidence="2" type="ORF">FRX31_010451</name>
</gene>
<name>A0A7J6WV62_THATH</name>
<sequence>RDVRVSNELSLSNTANIDQNVTTELEDRSDQEGDDTTELEDRSDQEGDDLRVSSNVELTSSVPHSDNDEVEDQTGPSTSGRTM</sequence>
<feature type="non-terminal residue" evidence="2">
    <location>
        <position position="83"/>
    </location>
</feature>
<accession>A0A7J6WV62</accession>
<feature type="non-terminal residue" evidence="2">
    <location>
        <position position="1"/>
    </location>
</feature>
<reference evidence="2 3" key="1">
    <citation type="submission" date="2020-06" db="EMBL/GenBank/DDBJ databases">
        <title>Transcriptomic and genomic resources for Thalictrum thalictroides and T. hernandezii: Facilitating candidate gene discovery in an emerging model plant lineage.</title>
        <authorList>
            <person name="Arias T."/>
            <person name="Riano-Pachon D.M."/>
            <person name="Di Stilio V.S."/>
        </authorList>
    </citation>
    <scope>NUCLEOTIDE SEQUENCE [LARGE SCALE GENOMIC DNA]</scope>
    <source>
        <strain evidence="3">cv. WT478/WT964</strain>
        <tissue evidence="2">Leaves</tissue>
    </source>
</reference>
<proteinExistence type="predicted"/>
<protein>
    <submittedName>
        <fullName evidence="2">Uncharacterized protein</fullName>
    </submittedName>
</protein>
<dbReference type="AlphaFoldDB" id="A0A7J6WV62"/>
<dbReference type="Proteomes" id="UP000554482">
    <property type="component" value="Unassembled WGS sequence"/>
</dbReference>
<keyword evidence="3" id="KW-1185">Reference proteome</keyword>
<evidence type="ECO:0000313" key="2">
    <source>
        <dbReference type="EMBL" id="KAF5199962.1"/>
    </source>
</evidence>
<comment type="caution">
    <text evidence="2">The sequence shown here is derived from an EMBL/GenBank/DDBJ whole genome shotgun (WGS) entry which is preliminary data.</text>
</comment>
<dbReference type="EMBL" id="JABWDY010011253">
    <property type="protein sequence ID" value="KAF5199962.1"/>
    <property type="molecule type" value="Genomic_DNA"/>
</dbReference>
<feature type="compositionally biased region" description="Polar residues" evidence="1">
    <location>
        <begin position="52"/>
        <end position="64"/>
    </location>
</feature>
<feature type="compositionally biased region" description="Polar residues" evidence="1">
    <location>
        <begin position="7"/>
        <end position="23"/>
    </location>
</feature>
<evidence type="ECO:0000256" key="1">
    <source>
        <dbReference type="SAM" id="MobiDB-lite"/>
    </source>
</evidence>
<feature type="compositionally biased region" description="Polar residues" evidence="1">
    <location>
        <begin position="74"/>
        <end position="83"/>
    </location>
</feature>